<feature type="region of interest" description="Disordered" evidence="1">
    <location>
        <begin position="51"/>
        <end position="109"/>
    </location>
</feature>
<evidence type="ECO:0000256" key="1">
    <source>
        <dbReference type="SAM" id="MobiDB-lite"/>
    </source>
</evidence>
<dbReference type="EMBL" id="CP127173">
    <property type="protein sequence ID" value="WIV54703.1"/>
    <property type="molecule type" value="Genomic_DNA"/>
</dbReference>
<name>A0ABY8XGH4_9PSEU</name>
<dbReference type="RefSeq" id="WP_285451409.1">
    <property type="nucleotide sequence ID" value="NZ_CP127173.1"/>
</dbReference>
<accession>A0ABY8XGH4</accession>
<feature type="compositionally biased region" description="Low complexity" evidence="1">
    <location>
        <begin position="62"/>
        <end position="85"/>
    </location>
</feature>
<keyword evidence="3" id="KW-1185">Reference proteome</keyword>
<evidence type="ECO:0000313" key="2">
    <source>
        <dbReference type="EMBL" id="WIV54703.1"/>
    </source>
</evidence>
<sequence length="109" mass="11009">MPGSLTGSSPDANAVYHRSSSRKVPSHAFASVIEWSVRSATNPCPFPWTSTRSATPAVASHGSPAIFASASGSSSRTTSPGSCSGETASSASGALPRTRARSTGCTVHK</sequence>
<evidence type="ECO:0000313" key="3">
    <source>
        <dbReference type="Proteomes" id="UP001227101"/>
    </source>
</evidence>
<feature type="region of interest" description="Disordered" evidence="1">
    <location>
        <begin position="1"/>
        <end position="22"/>
    </location>
</feature>
<reference evidence="2 3" key="1">
    <citation type="submission" date="2023-06" db="EMBL/GenBank/DDBJ databases">
        <authorList>
            <person name="Oyuntsetseg B."/>
            <person name="Kim S.B."/>
        </authorList>
    </citation>
    <scope>NUCLEOTIDE SEQUENCE [LARGE SCALE GENOMIC DNA]</scope>
    <source>
        <strain evidence="2 3">2-2</strain>
    </source>
</reference>
<dbReference type="Proteomes" id="UP001227101">
    <property type="component" value="Chromosome"/>
</dbReference>
<protein>
    <submittedName>
        <fullName evidence="2">Uncharacterized protein</fullName>
    </submittedName>
</protein>
<organism evidence="2 3">
    <name type="scientific">Amycolatopsis nalaikhensis</name>
    <dbReference type="NCBI Taxonomy" id="715472"/>
    <lineage>
        <taxon>Bacteria</taxon>
        <taxon>Bacillati</taxon>
        <taxon>Actinomycetota</taxon>
        <taxon>Actinomycetes</taxon>
        <taxon>Pseudonocardiales</taxon>
        <taxon>Pseudonocardiaceae</taxon>
        <taxon>Amycolatopsis</taxon>
    </lineage>
</organism>
<proteinExistence type="predicted"/>
<gene>
    <name evidence="2" type="ORF">QP939_38580</name>
</gene>
<feature type="compositionally biased region" description="Polar residues" evidence="1">
    <location>
        <begin position="1"/>
        <end position="11"/>
    </location>
</feature>